<reference evidence="7" key="1">
    <citation type="submission" date="2021-11" db="EMBL/GenBank/DDBJ databases">
        <authorList>
            <consortium name="Genoscope - CEA"/>
            <person name="William W."/>
        </authorList>
    </citation>
    <scope>NUCLEOTIDE SEQUENCE</scope>
</reference>
<evidence type="ECO:0000313" key="7">
    <source>
        <dbReference type="EMBL" id="CAH0369210.1"/>
    </source>
</evidence>
<comment type="subcellular location">
    <subcellularLocation>
        <location evidence="1">Nucleus</location>
    </subcellularLocation>
</comment>
<dbReference type="EMBL" id="CAKKNE010000002">
    <property type="protein sequence ID" value="CAH0369210.1"/>
    <property type="molecule type" value="Genomic_DNA"/>
</dbReference>
<organism evidence="7 8">
    <name type="scientific">Pelagomonas calceolata</name>
    <dbReference type="NCBI Taxonomy" id="35677"/>
    <lineage>
        <taxon>Eukaryota</taxon>
        <taxon>Sar</taxon>
        <taxon>Stramenopiles</taxon>
        <taxon>Ochrophyta</taxon>
        <taxon>Pelagophyceae</taxon>
        <taxon>Pelagomonadales</taxon>
        <taxon>Pelagomonadaceae</taxon>
        <taxon>Pelagomonas</taxon>
    </lineage>
</organism>
<dbReference type="AlphaFoldDB" id="A0A8J2WHZ0"/>
<keyword evidence="4" id="KW-0804">Transcription</keyword>
<dbReference type="OrthoDB" id="10258327at2759"/>
<evidence type="ECO:0000256" key="3">
    <source>
        <dbReference type="ARBA" id="ARBA00023015"/>
    </source>
</evidence>
<dbReference type="GO" id="GO:0000228">
    <property type="term" value="C:nuclear chromosome"/>
    <property type="evidence" value="ECO:0007669"/>
    <property type="project" value="InterPro"/>
</dbReference>
<keyword evidence="5" id="KW-0539">Nucleus</keyword>
<dbReference type="InterPro" id="IPR006939">
    <property type="entry name" value="SNF5"/>
</dbReference>
<name>A0A8J2WHZ0_9STRA</name>
<evidence type="ECO:0000256" key="6">
    <source>
        <dbReference type="SAM" id="MobiDB-lite"/>
    </source>
</evidence>
<dbReference type="PANTHER" id="PTHR10019">
    <property type="entry name" value="SNF5"/>
    <property type="match status" value="1"/>
</dbReference>
<comment type="caution">
    <text evidence="7">The sequence shown here is derived from an EMBL/GenBank/DDBJ whole genome shotgun (WGS) entry which is preliminary data.</text>
</comment>
<comment type="similarity">
    <text evidence="2">Belongs to the SNF5 family.</text>
</comment>
<evidence type="ECO:0000313" key="8">
    <source>
        <dbReference type="Proteomes" id="UP000789595"/>
    </source>
</evidence>
<evidence type="ECO:0000256" key="2">
    <source>
        <dbReference type="ARBA" id="ARBA00010239"/>
    </source>
</evidence>
<gene>
    <name evidence="7" type="ORF">PECAL_2P23250</name>
</gene>
<sequence>MRTTVFPGNLAPIVVDVDCKGVRHVDSFLWSLDASRMAPEEFAKQTVDDLQLPQECVALIAASLREQLKVAQQLQKFVARRDEPLLPRHVTLVVDATNEQKRFCDEFVWDTLDSSCDKPELLARRTCADMGLHAPFDAAVAFAIRRQLYRVALGFRPHENKASSQRDFPMPGRAEPHCWQARDPRDPRAQVPGPQPIGDPPPRMTGLHVFASKWHENRAAKLAADQPVPDISVEEAWANLPPETRERFEQVARKGGGK</sequence>
<accession>A0A8J2WHZ0</accession>
<proteinExistence type="inferred from homology"/>
<evidence type="ECO:0000256" key="4">
    <source>
        <dbReference type="ARBA" id="ARBA00023163"/>
    </source>
</evidence>
<evidence type="ECO:0000256" key="1">
    <source>
        <dbReference type="ARBA" id="ARBA00004123"/>
    </source>
</evidence>
<feature type="compositionally biased region" description="Pro residues" evidence="6">
    <location>
        <begin position="193"/>
        <end position="203"/>
    </location>
</feature>
<keyword evidence="3" id="KW-0805">Transcription regulation</keyword>
<protein>
    <submittedName>
        <fullName evidence="7">Uncharacterized protein</fullName>
    </submittedName>
</protein>
<dbReference type="Pfam" id="PF04855">
    <property type="entry name" value="SNF5"/>
    <property type="match status" value="1"/>
</dbReference>
<dbReference type="Proteomes" id="UP000789595">
    <property type="component" value="Unassembled WGS sequence"/>
</dbReference>
<dbReference type="GO" id="GO:0006338">
    <property type="term" value="P:chromatin remodeling"/>
    <property type="evidence" value="ECO:0007669"/>
    <property type="project" value="InterPro"/>
</dbReference>
<evidence type="ECO:0000256" key="5">
    <source>
        <dbReference type="ARBA" id="ARBA00023242"/>
    </source>
</evidence>
<keyword evidence="8" id="KW-1185">Reference proteome</keyword>
<feature type="region of interest" description="Disordered" evidence="6">
    <location>
        <begin position="181"/>
        <end position="206"/>
    </location>
</feature>